<accession>A0ABV9NRF0</accession>
<feature type="non-terminal residue" evidence="1">
    <location>
        <position position="1"/>
    </location>
</feature>
<evidence type="ECO:0000313" key="1">
    <source>
        <dbReference type="EMBL" id="MFC4729604.1"/>
    </source>
</evidence>
<dbReference type="Proteomes" id="UP001595892">
    <property type="component" value="Unassembled WGS sequence"/>
</dbReference>
<reference evidence="2" key="1">
    <citation type="journal article" date="2019" name="Int. J. Syst. Evol. Microbiol.">
        <title>The Global Catalogue of Microorganisms (GCM) 10K type strain sequencing project: providing services to taxonomists for standard genome sequencing and annotation.</title>
        <authorList>
            <consortium name="The Broad Institute Genomics Platform"/>
            <consortium name="The Broad Institute Genome Sequencing Center for Infectious Disease"/>
            <person name="Wu L."/>
            <person name="Ma J."/>
        </authorList>
    </citation>
    <scope>NUCLEOTIDE SEQUENCE [LARGE SCALE GENOMIC DNA]</scope>
    <source>
        <strain evidence="2">CGMCC 1.13574</strain>
    </source>
</reference>
<organism evidence="1 2">
    <name type="scientific">Coralloluteibacterium thermophilum</name>
    <dbReference type="NCBI Taxonomy" id="2707049"/>
    <lineage>
        <taxon>Bacteria</taxon>
        <taxon>Pseudomonadati</taxon>
        <taxon>Pseudomonadota</taxon>
        <taxon>Gammaproteobacteria</taxon>
        <taxon>Lysobacterales</taxon>
        <taxon>Lysobacteraceae</taxon>
        <taxon>Coralloluteibacterium</taxon>
    </lineage>
</organism>
<dbReference type="EMBL" id="JBHSGG010000047">
    <property type="protein sequence ID" value="MFC4729604.1"/>
    <property type="molecule type" value="Genomic_DNA"/>
</dbReference>
<proteinExistence type="predicted"/>
<protein>
    <submittedName>
        <fullName evidence="1">Uncharacterized protein</fullName>
    </submittedName>
</protein>
<keyword evidence="2" id="KW-1185">Reference proteome</keyword>
<sequence>ARPEVLSPFTTVRDFGVEPDRRPRLQVPQAAGGQLIMSILTETRPDPSNPLKELELALQQELTGGRSKVEVDFKEAYPLLEQGIAQKLRKRKLMDRFNAVFKHELNLVQFRKLLNAERDRRKATGDVLECPTCGQPLIAEAATDTMEAA</sequence>
<name>A0ABV9NRF0_9GAMM</name>
<gene>
    <name evidence="1" type="ORF">ACFO3Q_15645</name>
</gene>
<comment type="caution">
    <text evidence="1">The sequence shown here is derived from an EMBL/GenBank/DDBJ whole genome shotgun (WGS) entry which is preliminary data.</text>
</comment>
<evidence type="ECO:0000313" key="2">
    <source>
        <dbReference type="Proteomes" id="UP001595892"/>
    </source>
</evidence>